<dbReference type="AlphaFoldDB" id="A0A918G2L2"/>
<dbReference type="Proteomes" id="UP000606194">
    <property type="component" value="Unassembled WGS sequence"/>
</dbReference>
<organism evidence="1 2">
    <name type="scientific">Streptomyces humidus</name>
    <dbReference type="NCBI Taxonomy" id="52259"/>
    <lineage>
        <taxon>Bacteria</taxon>
        <taxon>Bacillati</taxon>
        <taxon>Actinomycetota</taxon>
        <taxon>Actinomycetes</taxon>
        <taxon>Kitasatosporales</taxon>
        <taxon>Streptomycetaceae</taxon>
        <taxon>Streptomyces</taxon>
    </lineage>
</organism>
<comment type="caution">
    <text evidence="1">The sequence shown here is derived from an EMBL/GenBank/DDBJ whole genome shotgun (WGS) entry which is preliminary data.</text>
</comment>
<accession>A0A918G2L2</accession>
<reference evidence="1" key="2">
    <citation type="submission" date="2020-09" db="EMBL/GenBank/DDBJ databases">
        <authorList>
            <person name="Sun Q."/>
            <person name="Ohkuma M."/>
        </authorList>
    </citation>
    <scope>NUCLEOTIDE SEQUENCE</scope>
    <source>
        <strain evidence="1">JCM 4386</strain>
    </source>
</reference>
<dbReference type="EMBL" id="BMTL01000031">
    <property type="protein sequence ID" value="GGS14709.1"/>
    <property type="molecule type" value="Genomic_DNA"/>
</dbReference>
<gene>
    <name evidence="1" type="ORF">GCM10010269_62340</name>
</gene>
<evidence type="ECO:0000313" key="2">
    <source>
        <dbReference type="Proteomes" id="UP000606194"/>
    </source>
</evidence>
<name>A0A918G2L2_9ACTN</name>
<keyword evidence="2" id="KW-1185">Reference proteome</keyword>
<proteinExistence type="predicted"/>
<sequence>MVTAKDLKTGKTTDTVSTGAPCVRKELQAVGRWIHWSCGPTATAGVWDRTAKKNIPAPVRPGVARRRIPRPARHIGRALLLTARWSEPLHPVTRLMRPKRRGVA</sequence>
<evidence type="ECO:0000313" key="1">
    <source>
        <dbReference type="EMBL" id="GGS14709.1"/>
    </source>
</evidence>
<reference evidence="1" key="1">
    <citation type="journal article" date="2014" name="Int. J. Syst. Evol. Microbiol.">
        <title>Complete genome sequence of Corynebacterium casei LMG S-19264T (=DSM 44701T), isolated from a smear-ripened cheese.</title>
        <authorList>
            <consortium name="US DOE Joint Genome Institute (JGI-PGF)"/>
            <person name="Walter F."/>
            <person name="Albersmeier A."/>
            <person name="Kalinowski J."/>
            <person name="Ruckert C."/>
        </authorList>
    </citation>
    <scope>NUCLEOTIDE SEQUENCE</scope>
    <source>
        <strain evidence="1">JCM 4386</strain>
    </source>
</reference>
<protein>
    <submittedName>
        <fullName evidence="1">Uncharacterized protein</fullName>
    </submittedName>
</protein>